<sequence>MAQASPPKVTIRFPSPKYQSPVQIPQQPVVAKPQEDSPSSIKHHTTLSTMTLQLPKINRNSRVPLHNRYPPSHCQEPLPIPKRSLHLQFPTQKAPQPASGQAKVLPFQ</sequence>
<dbReference type="AlphaFoldDB" id="A0AAD1X569"/>
<accession>A0AAD1X569</accession>
<reference evidence="2" key="1">
    <citation type="submission" date="2023-07" db="EMBL/GenBank/DDBJ databases">
        <authorList>
            <consortium name="AG Swart"/>
            <person name="Singh M."/>
            <person name="Singh A."/>
            <person name="Seah K."/>
            <person name="Emmerich C."/>
        </authorList>
    </citation>
    <scope>NUCLEOTIDE SEQUENCE</scope>
    <source>
        <strain evidence="2">DP1</strain>
    </source>
</reference>
<comment type="caution">
    <text evidence="2">The sequence shown here is derived from an EMBL/GenBank/DDBJ whole genome shotgun (WGS) entry which is preliminary data.</text>
</comment>
<feature type="compositionally biased region" description="Low complexity" evidence="1">
    <location>
        <begin position="19"/>
        <end position="32"/>
    </location>
</feature>
<evidence type="ECO:0000256" key="1">
    <source>
        <dbReference type="SAM" id="MobiDB-lite"/>
    </source>
</evidence>
<dbReference type="EMBL" id="CAMPGE010004642">
    <property type="protein sequence ID" value="CAI2363493.1"/>
    <property type="molecule type" value="Genomic_DNA"/>
</dbReference>
<feature type="region of interest" description="Disordered" evidence="1">
    <location>
        <begin position="1"/>
        <end position="42"/>
    </location>
</feature>
<name>A0AAD1X569_EUPCR</name>
<gene>
    <name evidence="2" type="ORF">ECRASSUSDP1_LOCUS4829</name>
</gene>
<evidence type="ECO:0000313" key="2">
    <source>
        <dbReference type="EMBL" id="CAI2363493.1"/>
    </source>
</evidence>
<proteinExistence type="predicted"/>
<protein>
    <submittedName>
        <fullName evidence="2">Uncharacterized protein</fullName>
    </submittedName>
</protein>
<organism evidence="2 3">
    <name type="scientific">Euplotes crassus</name>
    <dbReference type="NCBI Taxonomy" id="5936"/>
    <lineage>
        <taxon>Eukaryota</taxon>
        <taxon>Sar</taxon>
        <taxon>Alveolata</taxon>
        <taxon>Ciliophora</taxon>
        <taxon>Intramacronucleata</taxon>
        <taxon>Spirotrichea</taxon>
        <taxon>Hypotrichia</taxon>
        <taxon>Euplotida</taxon>
        <taxon>Euplotidae</taxon>
        <taxon>Moneuplotes</taxon>
    </lineage>
</organism>
<keyword evidence="3" id="KW-1185">Reference proteome</keyword>
<dbReference type="Proteomes" id="UP001295684">
    <property type="component" value="Unassembled WGS sequence"/>
</dbReference>
<feature type="region of interest" description="Disordered" evidence="1">
    <location>
        <begin position="89"/>
        <end position="108"/>
    </location>
</feature>
<evidence type="ECO:0000313" key="3">
    <source>
        <dbReference type="Proteomes" id="UP001295684"/>
    </source>
</evidence>